<dbReference type="AlphaFoldDB" id="X0UWV0"/>
<name>X0UWV0_9ZZZZ</name>
<accession>X0UWV0</accession>
<feature type="non-terminal residue" evidence="1">
    <location>
        <position position="1"/>
    </location>
</feature>
<comment type="caution">
    <text evidence="1">The sequence shown here is derived from an EMBL/GenBank/DDBJ whole genome shotgun (WGS) entry which is preliminary data.</text>
</comment>
<organism evidence="1">
    <name type="scientific">marine sediment metagenome</name>
    <dbReference type="NCBI Taxonomy" id="412755"/>
    <lineage>
        <taxon>unclassified sequences</taxon>
        <taxon>metagenomes</taxon>
        <taxon>ecological metagenomes</taxon>
    </lineage>
</organism>
<sequence length="69" mass="7367">TLYDDSDTWYTIKENPSGSFAATANITAIAASARYPAADTFTVRLFVPDNAVLAIVEAILELSPAASWT</sequence>
<protein>
    <submittedName>
        <fullName evidence="1">Uncharacterized protein</fullName>
    </submittedName>
</protein>
<proteinExistence type="predicted"/>
<gene>
    <name evidence="1" type="ORF">S01H1_40281</name>
</gene>
<reference evidence="1" key="1">
    <citation type="journal article" date="2014" name="Front. Microbiol.">
        <title>High frequency of phylogenetically diverse reductive dehalogenase-homologous genes in deep subseafloor sedimentary metagenomes.</title>
        <authorList>
            <person name="Kawai M."/>
            <person name="Futagami T."/>
            <person name="Toyoda A."/>
            <person name="Takaki Y."/>
            <person name="Nishi S."/>
            <person name="Hori S."/>
            <person name="Arai W."/>
            <person name="Tsubouchi T."/>
            <person name="Morono Y."/>
            <person name="Uchiyama I."/>
            <person name="Ito T."/>
            <person name="Fujiyama A."/>
            <person name="Inagaki F."/>
            <person name="Takami H."/>
        </authorList>
    </citation>
    <scope>NUCLEOTIDE SEQUENCE</scope>
    <source>
        <strain evidence="1">Expedition CK06-06</strain>
    </source>
</reference>
<dbReference type="EMBL" id="BARS01025494">
    <property type="protein sequence ID" value="GAG04788.1"/>
    <property type="molecule type" value="Genomic_DNA"/>
</dbReference>
<evidence type="ECO:0000313" key="1">
    <source>
        <dbReference type="EMBL" id="GAG04788.1"/>
    </source>
</evidence>